<dbReference type="Pfam" id="PF03981">
    <property type="entry name" value="Ubiq_cyt_C_chap"/>
    <property type="match status" value="1"/>
</dbReference>
<keyword evidence="6" id="KW-1185">Reference proteome</keyword>
<dbReference type="InterPro" id="IPR007129">
    <property type="entry name" value="Ubiqinol_cyt_c_chaperone_CPB3"/>
</dbReference>
<dbReference type="Proteomes" id="UP001156881">
    <property type="component" value="Unassembled WGS sequence"/>
</dbReference>
<gene>
    <name evidence="5" type="ORF">GCM10007884_16670</name>
</gene>
<organism evidence="5 6">
    <name type="scientific">Methylobacterium brachythecii</name>
    <dbReference type="NCBI Taxonomy" id="1176177"/>
    <lineage>
        <taxon>Bacteria</taxon>
        <taxon>Pseudomonadati</taxon>
        <taxon>Pseudomonadota</taxon>
        <taxon>Alphaproteobacteria</taxon>
        <taxon>Hyphomicrobiales</taxon>
        <taxon>Methylobacteriaceae</taxon>
        <taxon>Methylobacterium</taxon>
    </lineage>
</organism>
<evidence type="ECO:0000259" key="4">
    <source>
        <dbReference type="Pfam" id="PF03981"/>
    </source>
</evidence>
<proteinExistence type="inferred from homology"/>
<comment type="similarity">
    <text evidence="2">Belongs to the UPF0174 family.</text>
</comment>
<protein>
    <recommendedName>
        <fullName evidence="4">Ubiquinol-cytochrome c chaperone domain-containing protein</fullName>
    </recommendedName>
</protein>
<sequence length="212" mass="22627">MGVAVPRGYGFDKASLAASNFLPVDRMILGFFRRAESRKRLIDGLQARIDQAARVPGLYRRLQVPDTVEGRFEAVCLHVHLAMRRLKQLPPPAEDVAQDLINAVFAQFDASLRELGVGDVGVPKRMKKLAQAFYGRAGGYDVALDAGDRTALALALGRNVLGDADGERAGPLADYVIAADATLAGASLDDLLGDGPRFPRPDDVGTALGAET</sequence>
<accession>A0ABQ6D666</accession>
<comment type="caution">
    <text evidence="5">The sequence shown here is derived from an EMBL/GenBank/DDBJ whole genome shotgun (WGS) entry which is preliminary data.</text>
</comment>
<evidence type="ECO:0000256" key="3">
    <source>
        <dbReference type="SAM" id="MobiDB-lite"/>
    </source>
</evidence>
<evidence type="ECO:0000313" key="6">
    <source>
        <dbReference type="Proteomes" id="UP001156881"/>
    </source>
</evidence>
<evidence type="ECO:0000256" key="1">
    <source>
        <dbReference type="ARBA" id="ARBA00006407"/>
    </source>
</evidence>
<evidence type="ECO:0000256" key="2">
    <source>
        <dbReference type="ARBA" id="ARBA00006436"/>
    </source>
</evidence>
<dbReference type="PANTHER" id="PTHR12184:SF1">
    <property type="entry name" value="UBIQUINOL-CYTOCHROME-C REDUCTASE COMPLEX ASSEMBLY FACTOR 1"/>
    <property type="match status" value="1"/>
</dbReference>
<dbReference type="PIRSF" id="PIRSF032079">
    <property type="entry name" value="UCP032079"/>
    <property type="match status" value="1"/>
</dbReference>
<feature type="domain" description="Ubiquinol-cytochrome c chaperone" evidence="4">
    <location>
        <begin position="61"/>
        <end position="198"/>
    </location>
</feature>
<feature type="region of interest" description="Disordered" evidence="3">
    <location>
        <begin position="192"/>
        <end position="212"/>
    </location>
</feature>
<reference evidence="6" key="1">
    <citation type="journal article" date="2019" name="Int. J. Syst. Evol. Microbiol.">
        <title>The Global Catalogue of Microorganisms (GCM) 10K type strain sequencing project: providing services to taxonomists for standard genome sequencing and annotation.</title>
        <authorList>
            <consortium name="The Broad Institute Genomics Platform"/>
            <consortium name="The Broad Institute Genome Sequencing Center for Infectious Disease"/>
            <person name="Wu L."/>
            <person name="Ma J."/>
        </authorList>
    </citation>
    <scope>NUCLEOTIDE SEQUENCE [LARGE SCALE GENOMIC DNA]</scope>
    <source>
        <strain evidence="6">NBRC 107710</strain>
    </source>
</reference>
<name>A0ABQ6D666_9HYPH</name>
<dbReference type="EMBL" id="BSPG01000006">
    <property type="protein sequence ID" value="GLS43682.1"/>
    <property type="molecule type" value="Genomic_DNA"/>
</dbReference>
<comment type="similarity">
    <text evidence="1">Belongs to the CBP3 family.</text>
</comment>
<evidence type="ECO:0000313" key="5">
    <source>
        <dbReference type="EMBL" id="GLS43682.1"/>
    </source>
</evidence>
<dbReference type="PANTHER" id="PTHR12184">
    <property type="entry name" value="UBIQUINOL-CYTOCHROME C REDUCTASE COMPLEX ASSEMBLY FACTOR 1 FAMILY MEMBER"/>
    <property type="match status" value="1"/>
</dbReference>
<dbReference type="InterPro" id="IPR021150">
    <property type="entry name" value="Ubiq_cyt_c_chap"/>
</dbReference>
<dbReference type="InterPro" id="IPR014569">
    <property type="entry name" value="Ubq_cyt-c_CBP3-rel"/>
</dbReference>